<dbReference type="EMBL" id="KI536726">
    <property type="protein sequence ID" value="ESR49836.1"/>
    <property type="molecule type" value="Genomic_DNA"/>
</dbReference>
<sequence length="30" mass="3330">MENLWCRYLAKILALEGSKDIAVGQPIAII</sequence>
<feature type="non-terminal residue" evidence="1">
    <location>
        <position position="30"/>
    </location>
</feature>
<proteinExistence type="predicted"/>
<dbReference type="KEGG" id="cic:CICLE_v100337542m"/>
<evidence type="ECO:0000313" key="1">
    <source>
        <dbReference type="EMBL" id="ESR49836.1"/>
    </source>
</evidence>
<dbReference type="Gramene" id="ESR49836">
    <property type="protein sequence ID" value="ESR49836"/>
    <property type="gene ID" value="CICLE_v100337542mg"/>
</dbReference>
<dbReference type="InParanoid" id="V4TJ84"/>
<organism evidence="1 2">
    <name type="scientific">Citrus clementina</name>
    <name type="common">Clementine</name>
    <name type="synonym">Citrus deliciosa x Citrus sinensis</name>
    <dbReference type="NCBI Taxonomy" id="85681"/>
    <lineage>
        <taxon>Eukaryota</taxon>
        <taxon>Viridiplantae</taxon>
        <taxon>Streptophyta</taxon>
        <taxon>Embryophyta</taxon>
        <taxon>Tracheophyta</taxon>
        <taxon>Spermatophyta</taxon>
        <taxon>Magnoliopsida</taxon>
        <taxon>eudicotyledons</taxon>
        <taxon>Gunneridae</taxon>
        <taxon>Pentapetalae</taxon>
        <taxon>rosids</taxon>
        <taxon>malvids</taxon>
        <taxon>Sapindales</taxon>
        <taxon>Rutaceae</taxon>
        <taxon>Aurantioideae</taxon>
        <taxon>Citrus</taxon>
    </lineage>
</organism>
<protein>
    <submittedName>
        <fullName evidence="1">Uncharacterized protein</fullName>
    </submittedName>
</protein>
<dbReference type="Proteomes" id="UP000030687">
    <property type="component" value="Unassembled WGS sequence"/>
</dbReference>
<dbReference type="AlphaFoldDB" id="V4TJ84"/>
<accession>V4TJ84</accession>
<name>V4TJ84_CITCL</name>
<evidence type="ECO:0000313" key="2">
    <source>
        <dbReference type="Proteomes" id="UP000030687"/>
    </source>
</evidence>
<reference evidence="1 2" key="1">
    <citation type="submission" date="2013-10" db="EMBL/GenBank/DDBJ databases">
        <authorList>
            <consortium name="International Citrus Genome Consortium"/>
            <person name="Jenkins J."/>
            <person name="Schmutz J."/>
            <person name="Prochnik S."/>
            <person name="Rokhsar D."/>
            <person name="Gmitter F."/>
            <person name="Ollitrault P."/>
            <person name="Machado M."/>
            <person name="Talon M."/>
            <person name="Wincker P."/>
            <person name="Jaillon O."/>
            <person name="Morgante M."/>
        </authorList>
    </citation>
    <scope>NUCLEOTIDE SEQUENCE</scope>
    <source>
        <strain evidence="2">cv. Clemenules</strain>
    </source>
</reference>
<keyword evidence="2" id="KW-1185">Reference proteome</keyword>
<gene>
    <name evidence="1" type="ORF">CICLE_v100337542mg</name>
</gene>